<proteinExistence type="predicted"/>
<dbReference type="PANTHER" id="PTHR23274:SF51">
    <property type="entry name" value="OS03G0423850 PROTEIN"/>
    <property type="match status" value="1"/>
</dbReference>
<keyword evidence="2" id="KW-1185">Reference proteome</keyword>
<keyword evidence="1" id="KW-0378">Hydrolase</keyword>
<gene>
    <name evidence="1" type="primary">g.26197</name>
    <name evidence="1" type="ORF">TNCV_3763021</name>
</gene>
<accession>A0A8X6VV26</accession>
<evidence type="ECO:0000313" key="2">
    <source>
        <dbReference type="Proteomes" id="UP000887159"/>
    </source>
</evidence>
<reference evidence="1" key="1">
    <citation type="submission" date="2020-08" db="EMBL/GenBank/DDBJ databases">
        <title>Multicomponent nature underlies the extraordinary mechanical properties of spider dragline silk.</title>
        <authorList>
            <person name="Kono N."/>
            <person name="Nakamura H."/>
            <person name="Mori M."/>
            <person name="Yoshida Y."/>
            <person name="Ohtoshi R."/>
            <person name="Malay A.D."/>
            <person name="Moran D.A.P."/>
            <person name="Tomita M."/>
            <person name="Numata K."/>
            <person name="Arakawa K."/>
        </authorList>
    </citation>
    <scope>NUCLEOTIDE SEQUENCE</scope>
</reference>
<name>A0A8X6VV26_TRICX</name>
<keyword evidence="1" id="KW-0067">ATP-binding</keyword>
<dbReference type="EMBL" id="BMAU01021362">
    <property type="protein sequence ID" value="GFY23062.1"/>
    <property type="molecule type" value="Genomic_DNA"/>
</dbReference>
<dbReference type="InterPro" id="IPR027417">
    <property type="entry name" value="P-loop_NTPase"/>
</dbReference>
<keyword evidence="1" id="KW-0547">Nucleotide-binding</keyword>
<evidence type="ECO:0000313" key="1">
    <source>
        <dbReference type="EMBL" id="GFY23062.1"/>
    </source>
</evidence>
<dbReference type="GO" id="GO:0006260">
    <property type="term" value="P:DNA replication"/>
    <property type="evidence" value="ECO:0007669"/>
    <property type="project" value="TreeGrafter"/>
</dbReference>
<sequence length="107" mass="12145">MENILEATILIGKFQDEVVLLPRIPMIPSDLPIPFMRLQFPIHLAFAMNINKSQGKTMKILGLNLEIPCFSHGQLYIACSRVEKPSNLFVYTRQGLTKNSVNLMTLE</sequence>
<dbReference type="PANTHER" id="PTHR23274">
    <property type="entry name" value="DNA HELICASE-RELATED"/>
    <property type="match status" value="1"/>
</dbReference>
<dbReference type="Proteomes" id="UP000887159">
    <property type="component" value="Unassembled WGS sequence"/>
</dbReference>
<dbReference type="AlphaFoldDB" id="A0A8X6VV26"/>
<dbReference type="SUPFAM" id="SSF52540">
    <property type="entry name" value="P-loop containing nucleoside triphosphate hydrolases"/>
    <property type="match status" value="1"/>
</dbReference>
<dbReference type="GO" id="GO:0005657">
    <property type="term" value="C:replication fork"/>
    <property type="evidence" value="ECO:0007669"/>
    <property type="project" value="TreeGrafter"/>
</dbReference>
<keyword evidence="1" id="KW-0347">Helicase</keyword>
<protein>
    <submittedName>
        <fullName evidence="1">ATP-dependent DNA helicase</fullName>
    </submittedName>
</protein>
<dbReference type="GO" id="GO:0004386">
    <property type="term" value="F:helicase activity"/>
    <property type="evidence" value="ECO:0007669"/>
    <property type="project" value="UniProtKB-KW"/>
</dbReference>
<comment type="caution">
    <text evidence="1">The sequence shown here is derived from an EMBL/GenBank/DDBJ whole genome shotgun (WGS) entry which is preliminary data.</text>
</comment>
<organism evidence="1 2">
    <name type="scientific">Trichonephila clavipes</name>
    <name type="common">Golden silk orbweaver</name>
    <name type="synonym">Nephila clavipes</name>
    <dbReference type="NCBI Taxonomy" id="2585209"/>
    <lineage>
        <taxon>Eukaryota</taxon>
        <taxon>Metazoa</taxon>
        <taxon>Ecdysozoa</taxon>
        <taxon>Arthropoda</taxon>
        <taxon>Chelicerata</taxon>
        <taxon>Arachnida</taxon>
        <taxon>Araneae</taxon>
        <taxon>Araneomorphae</taxon>
        <taxon>Entelegynae</taxon>
        <taxon>Araneoidea</taxon>
        <taxon>Nephilidae</taxon>
        <taxon>Trichonephila</taxon>
    </lineage>
</organism>